<protein>
    <submittedName>
        <fullName evidence="8">RDD family protein</fullName>
    </submittedName>
</protein>
<reference evidence="8" key="1">
    <citation type="submission" date="2021-07" db="EMBL/GenBank/DDBJ databases">
        <title>Candidatus Kaistella beijingensis sp. nov. isolated from a municipal wastewater treatment plant is involved in sludge foaming.</title>
        <authorList>
            <person name="Song Y."/>
            <person name="Liu S.-J."/>
        </authorList>
    </citation>
    <scope>NUCLEOTIDE SEQUENCE</scope>
    <source>
        <strain evidence="8">DSM 43998</strain>
    </source>
</reference>
<dbReference type="Proteomes" id="UP000887023">
    <property type="component" value="Chromosome"/>
</dbReference>
<feature type="transmembrane region" description="Helical" evidence="6">
    <location>
        <begin position="60"/>
        <end position="85"/>
    </location>
</feature>
<evidence type="ECO:0000256" key="6">
    <source>
        <dbReference type="SAM" id="Phobius"/>
    </source>
</evidence>
<dbReference type="PANTHER" id="PTHR36115:SF6">
    <property type="entry name" value="PROLINE-RICH ANTIGEN HOMOLOG"/>
    <property type="match status" value="1"/>
</dbReference>
<evidence type="ECO:0000259" key="7">
    <source>
        <dbReference type="Pfam" id="PF06271"/>
    </source>
</evidence>
<proteinExistence type="predicted"/>
<keyword evidence="3 6" id="KW-0812">Transmembrane</keyword>
<evidence type="ECO:0000256" key="2">
    <source>
        <dbReference type="ARBA" id="ARBA00022475"/>
    </source>
</evidence>
<dbReference type="InterPro" id="IPR010432">
    <property type="entry name" value="RDD"/>
</dbReference>
<dbReference type="PANTHER" id="PTHR36115">
    <property type="entry name" value="PROLINE-RICH ANTIGEN HOMOLOG-RELATED"/>
    <property type="match status" value="1"/>
</dbReference>
<dbReference type="PIRSF" id="PIRSF021697">
    <property type="entry name" value="UCP021697"/>
    <property type="match status" value="1"/>
</dbReference>
<accession>A0ABX8SEJ2</accession>
<feature type="domain" description="RDD" evidence="7">
    <location>
        <begin position="26"/>
        <end position="130"/>
    </location>
</feature>
<evidence type="ECO:0000256" key="4">
    <source>
        <dbReference type="ARBA" id="ARBA00022989"/>
    </source>
</evidence>
<sequence>MASPTDSDTHLDNSLGLPATGIGSLASNGRRTGALAIDWFVALGISAVGRWGTPLSSVTLLVWVVLGIAAVVVSGCTVGQYVFGLRVRRIDTNGKVGLMRAAIRSVLLAFVIPGLFTDRDGRGMHDRASNTAVVRTR</sequence>
<organism evidence="8 9">
    <name type="scientific">Skermania pinensis</name>
    <dbReference type="NCBI Taxonomy" id="39122"/>
    <lineage>
        <taxon>Bacteria</taxon>
        <taxon>Bacillati</taxon>
        <taxon>Actinomycetota</taxon>
        <taxon>Actinomycetes</taxon>
        <taxon>Mycobacteriales</taxon>
        <taxon>Gordoniaceae</taxon>
        <taxon>Skermania</taxon>
    </lineage>
</organism>
<evidence type="ECO:0000256" key="3">
    <source>
        <dbReference type="ARBA" id="ARBA00022692"/>
    </source>
</evidence>
<dbReference type="InterPro" id="IPR016795">
    <property type="entry name" value="UCP021697"/>
</dbReference>
<evidence type="ECO:0000313" key="8">
    <source>
        <dbReference type="EMBL" id="QXQ15035.1"/>
    </source>
</evidence>
<evidence type="ECO:0000256" key="1">
    <source>
        <dbReference type="ARBA" id="ARBA00004651"/>
    </source>
</evidence>
<dbReference type="EMBL" id="CP079105">
    <property type="protein sequence ID" value="QXQ15035.1"/>
    <property type="molecule type" value="Genomic_DNA"/>
</dbReference>
<keyword evidence="9" id="KW-1185">Reference proteome</keyword>
<keyword evidence="2" id="KW-1003">Cell membrane</keyword>
<feature type="transmembrane region" description="Helical" evidence="6">
    <location>
        <begin position="97"/>
        <end position="116"/>
    </location>
</feature>
<evidence type="ECO:0000256" key="5">
    <source>
        <dbReference type="ARBA" id="ARBA00023136"/>
    </source>
</evidence>
<keyword evidence="5 6" id="KW-0472">Membrane</keyword>
<keyword evidence="4 6" id="KW-1133">Transmembrane helix</keyword>
<dbReference type="InterPro" id="IPR051791">
    <property type="entry name" value="Pra-immunoreactive"/>
</dbReference>
<dbReference type="Pfam" id="PF06271">
    <property type="entry name" value="RDD"/>
    <property type="match status" value="1"/>
</dbReference>
<name>A0ABX8SEJ2_9ACTN</name>
<dbReference type="RefSeq" id="WP_066468882.1">
    <property type="nucleotide sequence ID" value="NZ_CBCRUZ010000024.1"/>
</dbReference>
<evidence type="ECO:0000313" key="9">
    <source>
        <dbReference type="Proteomes" id="UP000887023"/>
    </source>
</evidence>
<gene>
    <name evidence="8" type="ORF">KV203_06680</name>
</gene>
<comment type="subcellular location">
    <subcellularLocation>
        <location evidence="1">Cell membrane</location>
        <topology evidence="1">Multi-pass membrane protein</topology>
    </subcellularLocation>
</comment>